<feature type="binding site" evidence="3">
    <location>
        <position position="237"/>
    </location>
    <ligand>
        <name>Mg(2+)</name>
        <dbReference type="ChEBI" id="CHEBI:18420"/>
    </ligand>
</feature>
<feature type="binding site" evidence="3">
    <location>
        <begin position="277"/>
        <end position="280"/>
    </location>
    <ligand>
        <name>GTP</name>
        <dbReference type="ChEBI" id="CHEBI:37565"/>
    </ligand>
</feature>
<comment type="cofactor">
    <cofactor evidence="3">
        <name>K(+)</name>
        <dbReference type="ChEBI" id="CHEBI:29103"/>
    </cofactor>
    <text evidence="3">Binds 1 potassium ion per subunit.</text>
</comment>
<feature type="binding site" evidence="3">
    <location>
        <position position="29"/>
    </location>
    <ligand>
        <name>(6S)-5-formyl-5,6,7,8-tetrahydrofolate</name>
        <dbReference type="ChEBI" id="CHEBI:57457"/>
    </ligand>
</feature>
<dbReference type="InterPro" id="IPR006073">
    <property type="entry name" value="GTP-bd"/>
</dbReference>
<evidence type="ECO:0000259" key="5">
    <source>
        <dbReference type="Pfam" id="PF10396"/>
    </source>
</evidence>
<dbReference type="SUPFAM" id="SSF116878">
    <property type="entry name" value="TrmE connector domain"/>
    <property type="match status" value="1"/>
</dbReference>
<dbReference type="SUPFAM" id="SSF103025">
    <property type="entry name" value="Folate-binding domain"/>
    <property type="match status" value="1"/>
</dbReference>
<dbReference type="EC" id="3.6.-.-" evidence="3"/>
<dbReference type="InterPro" id="IPR031168">
    <property type="entry name" value="G_TrmE"/>
</dbReference>
<feature type="binding site" evidence="3">
    <location>
        <position position="127"/>
    </location>
    <ligand>
        <name>(6S)-5-formyl-5,6,7,8-tetrahydrofolate</name>
        <dbReference type="ChEBI" id="CHEBI:57457"/>
    </ligand>
</feature>
<dbReference type="Pfam" id="PF01926">
    <property type="entry name" value="MMR_HSR1"/>
    <property type="match status" value="1"/>
</dbReference>
<dbReference type="Gene3D" id="3.30.1360.120">
    <property type="entry name" value="Probable tRNA modification gtpase trme, domain 1"/>
    <property type="match status" value="1"/>
</dbReference>
<comment type="function">
    <text evidence="3">Exhibits a very high intrinsic GTPase hydrolysis rate. Involved in the addition of a carboxymethylaminomethyl (cmnm) group at the wobble position (U34) of certain tRNAs, forming tRNA-cmnm(5)s(2)U34.</text>
</comment>
<organism evidence="7 8">
    <name type="scientific">Stieleria magnilauensis</name>
    <dbReference type="NCBI Taxonomy" id="2527963"/>
    <lineage>
        <taxon>Bacteria</taxon>
        <taxon>Pseudomonadati</taxon>
        <taxon>Planctomycetota</taxon>
        <taxon>Planctomycetia</taxon>
        <taxon>Pirellulales</taxon>
        <taxon>Pirellulaceae</taxon>
        <taxon>Stieleria</taxon>
    </lineage>
</organism>
<dbReference type="HAMAP" id="MF_00379">
    <property type="entry name" value="GTPase_MnmE"/>
    <property type="match status" value="1"/>
</dbReference>
<feature type="domain" description="MnmE helical" evidence="6">
    <location>
        <begin position="130"/>
        <end position="473"/>
    </location>
</feature>
<dbReference type="PANTHER" id="PTHR42714">
    <property type="entry name" value="TRNA MODIFICATION GTPASE GTPBP3"/>
    <property type="match status" value="1"/>
</dbReference>
<dbReference type="EMBL" id="CP036432">
    <property type="protein sequence ID" value="QDV81188.1"/>
    <property type="molecule type" value="Genomic_DNA"/>
</dbReference>
<keyword evidence="8" id="KW-1185">Reference proteome</keyword>
<dbReference type="Gene3D" id="1.20.120.430">
    <property type="entry name" value="tRNA modification GTPase MnmE domain 2"/>
    <property type="match status" value="1"/>
</dbReference>
<feature type="domain" description="G" evidence="4">
    <location>
        <begin position="226"/>
        <end position="340"/>
    </location>
</feature>
<comment type="subunit">
    <text evidence="3">Homodimer. Heterotetramer of two MnmE and two MnmG subunits.</text>
</comment>
<dbReference type="InterPro" id="IPR027368">
    <property type="entry name" value="MnmE_dom2"/>
</dbReference>
<keyword evidence="3" id="KW-0630">Potassium</keyword>
<comment type="caution">
    <text evidence="3">Lacks conserved residue(s) required for the propagation of feature annotation.</text>
</comment>
<evidence type="ECO:0000313" key="8">
    <source>
        <dbReference type="Proteomes" id="UP000318081"/>
    </source>
</evidence>
<name>A0ABX5XGQ9_9BACT</name>
<evidence type="ECO:0000256" key="2">
    <source>
        <dbReference type="ARBA" id="ARBA00023134"/>
    </source>
</evidence>
<dbReference type="Pfam" id="PF10396">
    <property type="entry name" value="TrmE_N"/>
    <property type="match status" value="1"/>
</dbReference>
<dbReference type="RefSeq" id="WP_145207027.1">
    <property type="nucleotide sequence ID" value="NZ_CP036432.1"/>
</dbReference>
<feature type="binding site" evidence="3">
    <location>
        <position position="258"/>
    </location>
    <ligand>
        <name>Mg(2+)</name>
        <dbReference type="ChEBI" id="CHEBI:18420"/>
    </ligand>
</feature>
<dbReference type="InterPro" id="IPR018948">
    <property type="entry name" value="GTP-bd_TrmE_N"/>
</dbReference>
<reference evidence="7 8" key="1">
    <citation type="submission" date="2019-02" db="EMBL/GenBank/DDBJ databases">
        <title>Deep-cultivation of Planctomycetes and their phenomic and genomic characterization uncovers novel biology.</title>
        <authorList>
            <person name="Wiegand S."/>
            <person name="Jogler M."/>
            <person name="Boedeker C."/>
            <person name="Pinto D."/>
            <person name="Vollmers J."/>
            <person name="Rivas-Marin E."/>
            <person name="Kohn T."/>
            <person name="Peeters S.H."/>
            <person name="Heuer A."/>
            <person name="Rast P."/>
            <person name="Oberbeckmann S."/>
            <person name="Bunk B."/>
            <person name="Jeske O."/>
            <person name="Meyerdierks A."/>
            <person name="Storesund J.E."/>
            <person name="Kallscheuer N."/>
            <person name="Luecker S."/>
            <person name="Lage O.M."/>
            <person name="Pohl T."/>
            <person name="Merkel B.J."/>
            <person name="Hornburger P."/>
            <person name="Mueller R.-W."/>
            <person name="Bruemmer F."/>
            <person name="Labrenz M."/>
            <person name="Spormann A.M."/>
            <person name="Op den Camp H."/>
            <person name="Overmann J."/>
            <person name="Amann R."/>
            <person name="Jetten M.S.M."/>
            <person name="Mascher T."/>
            <person name="Medema M.H."/>
            <person name="Devos D.P."/>
            <person name="Kaster A.-K."/>
            <person name="Ovreas L."/>
            <person name="Rohde M."/>
            <person name="Galperin M.Y."/>
            <person name="Jogler C."/>
        </authorList>
    </citation>
    <scope>NUCLEOTIDE SEQUENCE [LARGE SCALE GENOMIC DNA]</scope>
    <source>
        <strain evidence="7 8">TBK1r</strain>
    </source>
</reference>
<keyword evidence="3" id="KW-0819">tRNA processing</keyword>
<evidence type="ECO:0000313" key="7">
    <source>
        <dbReference type="EMBL" id="QDV81188.1"/>
    </source>
</evidence>
<feature type="domain" description="GTP-binding protein TrmE N-terminal" evidence="5">
    <location>
        <begin position="12"/>
        <end position="127"/>
    </location>
</feature>
<keyword evidence="2 3" id="KW-0342">GTP-binding</keyword>
<keyword evidence="3" id="KW-0479">Metal-binding</keyword>
<dbReference type="InterPro" id="IPR004520">
    <property type="entry name" value="GTPase_MnmE"/>
</dbReference>
<evidence type="ECO:0000256" key="1">
    <source>
        <dbReference type="ARBA" id="ARBA00022741"/>
    </source>
</evidence>
<feature type="binding site" evidence="3">
    <location>
        <position position="88"/>
    </location>
    <ligand>
        <name>(6S)-5-formyl-5,6,7,8-tetrahydrofolate</name>
        <dbReference type="ChEBI" id="CHEBI:57457"/>
    </ligand>
</feature>
<feature type="binding site" evidence="3">
    <location>
        <begin position="252"/>
        <end position="258"/>
    </location>
    <ligand>
        <name>GTP</name>
        <dbReference type="ChEBI" id="CHEBI:37565"/>
    </ligand>
</feature>
<dbReference type="GO" id="GO:0016787">
    <property type="term" value="F:hydrolase activity"/>
    <property type="evidence" value="ECO:0007669"/>
    <property type="project" value="UniProtKB-KW"/>
</dbReference>
<sequence length="476" mass="50878">MGFTSAIEIEDTIVAIGSSTTPAARGAVRFSGTDVIEITRQLGINPTSDRSAHCVEGTINLGSPLGEIPVRALVWPTPGSYTGQPSLEIHTFGSMPILSAIVGRAIELGARAARPGEFTLRAFLAGRLDLTQAEAVLGVIEAEGRGSLDHALRQLAGNLSRPMEFMRSQLLDLLADVEAGLDFVDEDIQFISDDDLVARLDSIRSTLATTREQLTQRTRDKSQWIIALRGLPNAGKSRLLNVLAGHEAAIVADQAGTTRDVVSVPMQWGEHNVMLVDTAGIETADGDSSLEQISHQAQLQADRAGREADIRLWCVDHGSSQWQATYRAMHQLADEKRRPAIDLWVATKCDSLSDSLRQSLADETLADPPAPDPWIRTSALTGAGIESLRQQITDAIESLDASEGVSILGTAARCTGSLRAAETAIASAIDYVGGGDGHEYVSSELRLAASALGEVTGAVYTDDILDRVFSRFCIGK</sequence>
<evidence type="ECO:0000256" key="3">
    <source>
        <dbReference type="HAMAP-Rule" id="MF_00379"/>
    </source>
</evidence>
<dbReference type="Pfam" id="PF12631">
    <property type="entry name" value="MnmE_helical"/>
    <property type="match status" value="1"/>
</dbReference>
<feature type="binding site" evidence="3">
    <location>
        <begin position="233"/>
        <end position="238"/>
    </location>
    <ligand>
        <name>GTP</name>
        <dbReference type="ChEBI" id="CHEBI:37565"/>
    </ligand>
</feature>
<dbReference type="InterPro" id="IPR027266">
    <property type="entry name" value="TrmE/GcvT-like"/>
</dbReference>
<proteinExistence type="inferred from homology"/>
<feature type="binding site" evidence="3">
    <location>
        <position position="476"/>
    </location>
    <ligand>
        <name>(6S)-5-formyl-5,6,7,8-tetrahydrofolate</name>
        <dbReference type="ChEBI" id="CHEBI:57457"/>
    </ligand>
</feature>
<evidence type="ECO:0000259" key="6">
    <source>
        <dbReference type="Pfam" id="PF12631"/>
    </source>
</evidence>
<gene>
    <name evidence="7" type="primary">mnmE_1</name>
    <name evidence="3" type="synonym">mnmE</name>
    <name evidence="3" type="synonym">trmE</name>
    <name evidence="7" type="ORF">TBK1r_01030</name>
</gene>
<accession>A0ABX5XGQ9</accession>
<protein>
    <recommendedName>
        <fullName evidence="3">tRNA modification GTPase MnmE</fullName>
        <ecNumber evidence="3">3.6.-.-</ecNumber>
    </recommendedName>
</protein>
<keyword evidence="1 3" id="KW-0547">Nucleotide-binding</keyword>
<comment type="subcellular location">
    <subcellularLocation>
        <location evidence="3">Cytoplasm</location>
    </subcellularLocation>
</comment>
<evidence type="ECO:0000259" key="4">
    <source>
        <dbReference type="Pfam" id="PF01926"/>
    </source>
</evidence>
<dbReference type="Gene3D" id="3.40.50.300">
    <property type="entry name" value="P-loop containing nucleotide triphosphate hydrolases"/>
    <property type="match status" value="1"/>
</dbReference>
<keyword evidence="3" id="KW-0963">Cytoplasm</keyword>
<keyword evidence="3 7" id="KW-0378">Hydrolase</keyword>
<dbReference type="CDD" id="cd04164">
    <property type="entry name" value="trmE"/>
    <property type="match status" value="1"/>
</dbReference>
<dbReference type="PANTHER" id="PTHR42714:SF2">
    <property type="entry name" value="TRNA MODIFICATION GTPASE GTPBP3, MITOCHONDRIAL"/>
    <property type="match status" value="1"/>
</dbReference>
<comment type="similarity">
    <text evidence="3">Belongs to the TRAFAC class TrmE-Era-EngA-EngB-Septin-like GTPase superfamily. TrmE GTPase family.</text>
</comment>
<dbReference type="CDD" id="cd14858">
    <property type="entry name" value="TrmE_N"/>
    <property type="match status" value="1"/>
</dbReference>
<dbReference type="Proteomes" id="UP000318081">
    <property type="component" value="Chromosome"/>
</dbReference>
<dbReference type="InterPro" id="IPR027417">
    <property type="entry name" value="P-loop_NTPase"/>
</dbReference>
<dbReference type="SUPFAM" id="SSF52540">
    <property type="entry name" value="P-loop containing nucleoside triphosphate hydrolases"/>
    <property type="match status" value="1"/>
</dbReference>
<keyword evidence="3" id="KW-0460">Magnesium</keyword>
<dbReference type="InterPro" id="IPR025867">
    <property type="entry name" value="MnmE_helical"/>
</dbReference>